<protein>
    <submittedName>
        <fullName evidence="1">Wsv134-like protein</fullName>
    </submittedName>
</protein>
<organism evidence="1">
    <name type="scientific">Armadillidium vulgare clopovirus</name>
    <dbReference type="NCBI Taxonomy" id="2984284"/>
    <lineage>
        <taxon>Viruses</taxon>
        <taxon>Viruses incertae sedis</taxon>
        <taxon>Naldaviricetes</taxon>
        <taxon>Nimaviridae</taxon>
    </lineage>
</organism>
<evidence type="ECO:0000313" key="1">
    <source>
        <dbReference type="EMBL" id="BDT63382.1"/>
    </source>
</evidence>
<reference evidence="1" key="1">
    <citation type="submission" date="2022-10" db="EMBL/GenBank/DDBJ databases">
        <title>Genome sequences of endogenous nimaviruses in decapod crustaceans.</title>
        <authorList>
            <person name="Kawato S."/>
            <person name="Nozaki R."/>
            <person name="Kondo H."/>
            <person name="Hirono I."/>
        </authorList>
    </citation>
    <scope>NUCLEOTIDE SEQUENCE</scope>
    <source>
        <strain evidence="1">TUMSAT20210906</strain>
    </source>
</reference>
<proteinExistence type="predicted"/>
<name>A0A9C7C7B5_9VIRU</name>
<accession>A0A9C7C7B5</accession>
<sequence>MSLFKKKEKRYPNDNFHLNQYIETLDTFDSILPSNLQGIEIYKKNDFNGTILVRPYGFKAWIKNGVIYNYPIYVDTALRQAKCPGENDTLVNKFIPNDLFQNVPIWRDACCPVFTLVQNSFSNYKKINIPLEEVEKHLGKSARRIEEVEYYSYILEKNILKVFNSGHEG</sequence>
<dbReference type="EMBL" id="LC738883">
    <property type="protein sequence ID" value="BDT63382.1"/>
    <property type="molecule type" value="Genomic_DNA"/>
</dbReference>